<proteinExistence type="predicted"/>
<keyword evidence="2" id="KW-1185">Reference proteome</keyword>
<dbReference type="RefSeq" id="WP_277105395.1">
    <property type="nucleotide sequence ID" value="NZ_BAAAJS010000011.1"/>
</dbReference>
<accession>A0ABU2B5S7</accession>
<sequence>MKINPESYYVIFSEDDYLGVGEDFVYPDNYLSYRFGQNQFLRVGQTDRIPELDASPEQLASLASSTPHIATELLSGFFYANQAFIDEYSQIDPTMRAFPVRFHNSDVEAFMITTTTTVTGEALKHSKGLVYREEHADLPVDQRDIRNADRLVVTEGPTQPLGMFRIPQHLQQTFVAGEIAQWFLDNGSRLGIYLKPKGRIHRETQEPA</sequence>
<reference evidence="1 2" key="1">
    <citation type="submission" date="2023-07" db="EMBL/GenBank/DDBJ databases">
        <title>Sequencing the genomes of 1000 actinobacteria strains.</title>
        <authorList>
            <person name="Klenk H.-P."/>
        </authorList>
    </citation>
    <scope>NUCLEOTIDE SEQUENCE [LARGE SCALE GENOMIC DNA]</scope>
    <source>
        <strain evidence="1 2">DSM 44508</strain>
    </source>
</reference>
<evidence type="ECO:0000313" key="2">
    <source>
        <dbReference type="Proteomes" id="UP001183619"/>
    </source>
</evidence>
<organism evidence="1 2">
    <name type="scientific">Corynebacterium felinum</name>
    <dbReference type="NCBI Taxonomy" id="131318"/>
    <lineage>
        <taxon>Bacteria</taxon>
        <taxon>Bacillati</taxon>
        <taxon>Actinomycetota</taxon>
        <taxon>Actinomycetes</taxon>
        <taxon>Mycobacteriales</taxon>
        <taxon>Corynebacteriaceae</taxon>
        <taxon>Corynebacterium</taxon>
    </lineage>
</organism>
<dbReference type="EMBL" id="JAVDYF010000001">
    <property type="protein sequence ID" value="MDR7353970.1"/>
    <property type="molecule type" value="Genomic_DNA"/>
</dbReference>
<protein>
    <submittedName>
        <fullName evidence="1">Uncharacterized protein</fullName>
    </submittedName>
</protein>
<evidence type="ECO:0000313" key="1">
    <source>
        <dbReference type="EMBL" id="MDR7353970.1"/>
    </source>
</evidence>
<name>A0ABU2B5S7_9CORY</name>
<comment type="caution">
    <text evidence="1">The sequence shown here is derived from an EMBL/GenBank/DDBJ whole genome shotgun (WGS) entry which is preliminary data.</text>
</comment>
<dbReference type="Proteomes" id="UP001183619">
    <property type="component" value="Unassembled WGS sequence"/>
</dbReference>
<gene>
    <name evidence="1" type="ORF">J2S37_000508</name>
</gene>